<dbReference type="Gene3D" id="3.90.215.10">
    <property type="entry name" value="Gamma Fibrinogen, chain A, domain 1"/>
    <property type="match status" value="1"/>
</dbReference>
<dbReference type="PROSITE" id="PS51406">
    <property type="entry name" value="FIBRINOGEN_C_2"/>
    <property type="match status" value="1"/>
</dbReference>
<organism evidence="2 3">
    <name type="scientific">Elysia marginata</name>
    <dbReference type="NCBI Taxonomy" id="1093978"/>
    <lineage>
        <taxon>Eukaryota</taxon>
        <taxon>Metazoa</taxon>
        <taxon>Spiralia</taxon>
        <taxon>Lophotrochozoa</taxon>
        <taxon>Mollusca</taxon>
        <taxon>Gastropoda</taxon>
        <taxon>Heterobranchia</taxon>
        <taxon>Euthyneura</taxon>
        <taxon>Panpulmonata</taxon>
        <taxon>Sacoglossa</taxon>
        <taxon>Placobranchoidea</taxon>
        <taxon>Plakobranchidae</taxon>
        <taxon>Elysia</taxon>
    </lineage>
</organism>
<comment type="caution">
    <text evidence="2">The sequence shown here is derived from an EMBL/GenBank/DDBJ whole genome shotgun (WGS) entry which is preliminary data.</text>
</comment>
<dbReference type="InterPro" id="IPR014716">
    <property type="entry name" value="Fibrinogen_a/b/g_C_1"/>
</dbReference>
<feature type="domain" description="Fibrinogen C-terminal" evidence="1">
    <location>
        <begin position="417"/>
        <end position="632"/>
    </location>
</feature>
<accession>A0AAV4FUU5</accession>
<evidence type="ECO:0000313" key="2">
    <source>
        <dbReference type="EMBL" id="GFR77027.1"/>
    </source>
</evidence>
<dbReference type="Proteomes" id="UP000762676">
    <property type="component" value="Unassembled WGS sequence"/>
</dbReference>
<dbReference type="SUPFAM" id="SSF56496">
    <property type="entry name" value="Fibrinogen C-terminal domain-like"/>
    <property type="match status" value="1"/>
</dbReference>
<reference evidence="2 3" key="1">
    <citation type="journal article" date="2021" name="Elife">
        <title>Chloroplast acquisition without the gene transfer in kleptoplastic sea slugs, Plakobranchus ocellatus.</title>
        <authorList>
            <person name="Maeda T."/>
            <person name="Takahashi S."/>
            <person name="Yoshida T."/>
            <person name="Shimamura S."/>
            <person name="Takaki Y."/>
            <person name="Nagai Y."/>
            <person name="Toyoda A."/>
            <person name="Suzuki Y."/>
            <person name="Arimoto A."/>
            <person name="Ishii H."/>
            <person name="Satoh N."/>
            <person name="Nishiyama T."/>
            <person name="Hasebe M."/>
            <person name="Maruyama T."/>
            <person name="Minagawa J."/>
            <person name="Obokata J."/>
            <person name="Shigenobu S."/>
        </authorList>
    </citation>
    <scope>NUCLEOTIDE SEQUENCE [LARGE SCALE GENOMIC DNA]</scope>
</reference>
<keyword evidence="3" id="KW-1185">Reference proteome</keyword>
<dbReference type="InterPro" id="IPR002181">
    <property type="entry name" value="Fibrinogen_a/b/g_C_dom"/>
</dbReference>
<dbReference type="InterPro" id="IPR036056">
    <property type="entry name" value="Fibrinogen-like_C"/>
</dbReference>
<dbReference type="PANTHER" id="PTHR19143">
    <property type="entry name" value="FIBRINOGEN/TENASCIN/ANGIOPOEITIN"/>
    <property type="match status" value="1"/>
</dbReference>
<dbReference type="SMART" id="SM00186">
    <property type="entry name" value="FBG"/>
    <property type="match status" value="1"/>
</dbReference>
<dbReference type="GO" id="GO:0005615">
    <property type="term" value="C:extracellular space"/>
    <property type="evidence" value="ECO:0007669"/>
    <property type="project" value="TreeGrafter"/>
</dbReference>
<gene>
    <name evidence="2" type="ORF">ElyMa_000498500</name>
</gene>
<evidence type="ECO:0000313" key="3">
    <source>
        <dbReference type="Proteomes" id="UP000762676"/>
    </source>
</evidence>
<dbReference type="InterPro" id="IPR050373">
    <property type="entry name" value="Fibrinogen_C-term_domain"/>
</dbReference>
<dbReference type="AlphaFoldDB" id="A0AAV4FUU5"/>
<dbReference type="Pfam" id="PF00147">
    <property type="entry name" value="Fibrinogen_C"/>
    <property type="match status" value="1"/>
</dbReference>
<protein>
    <submittedName>
        <fullName evidence="2">Tenascin</fullName>
    </submittedName>
</protein>
<dbReference type="EMBL" id="BMAT01000951">
    <property type="protein sequence ID" value="GFR77027.1"/>
    <property type="molecule type" value="Genomic_DNA"/>
</dbReference>
<sequence length="632" mass="72414">MNLFPDQGSVEVQHQTTTPLSSAAMDRALCIATFWLCVVACCQCEKITLDQKTVPEENKCGVVTCKVDIDIATSSKTDKDSSISFKSISRMSLFMRDATDLFDKARGQRDSFLGSVSTQAPQVATFSNDKNVFGKIESRQSSIKVELFKQQDCLSQFICRVIGQDYKGREVLSTYNLAQQKSQIYGGGLIFALKFDDPHLRNSPEKRIEDKIESFERRMERKIMSVKSQMEESIQELKNDLTARSGVLNDEAKEKAVKQLDRDFDERLKDMIGQLQINLTSNRIMIASKFEEMKTHLQTGLRFTRKKFRGQLLKKIGASERRLKGTIQKDSCKKLKHIQANLSRAIQGEQTQALEDVFQRFELTLNKTTDVLTSMKRDLELLKSYVEENSISVKNTSDAARDMSRDAMPKCMLANSTDYKNEPISCYRGMASDMDKDSPKYVEMTLCDPKRKILCDTRTDEGGWILIQRRGNSDISFKRPYEDYGEGFGLPPDDFWLGNELLHKLTSENLYELRIDMWSSEGNPPLYAEYSNFSIESRRWGYRLNLGSYSGTVGEVSTDYGLSYNHKHPFTTYDFRRSPIQTSCSHLSTDGWWHDVCNEVNLNGLIGNTVLWWNTGTRNITFKRAEMKIRRI</sequence>
<evidence type="ECO:0000259" key="1">
    <source>
        <dbReference type="PROSITE" id="PS51406"/>
    </source>
</evidence>
<proteinExistence type="predicted"/>
<name>A0AAV4FUU5_9GAST</name>